<evidence type="ECO:0000256" key="2">
    <source>
        <dbReference type="ARBA" id="ARBA00004613"/>
    </source>
</evidence>
<dbReference type="OrthoDB" id="4849160at2759"/>
<dbReference type="GO" id="GO:0016787">
    <property type="term" value="F:hydrolase activity"/>
    <property type="evidence" value="ECO:0007669"/>
    <property type="project" value="UniProtKB-KW"/>
</dbReference>
<sequence>MSMSKIASVAGILASASLVAGHGYVSGVVIDGQYHGGYLVDKYAYSDNPPDTIGWSTSATDLGFVDGSGYQSADIICHKSGKPGAISASVAAGSDIEIQWTEWPESHHGPVISYLANCGGDCSSVEPASLEFFKFDAKGLIDGSNVPGQWATDDLISNNNSWTVTIPKTLQEGNYVLRHEIIGLHSAGQKDGAQNYPQCLNLKVTGGGDAQPTGTKGEALYKDTDKGIQFDIYSDLSDGYPIPGPELWSA</sequence>
<keyword evidence="8" id="KW-1185">Reference proteome</keyword>
<gene>
    <name evidence="7" type="ORF">BDV25DRAFT_159803</name>
</gene>
<protein>
    <submittedName>
        <fullName evidence="7">Glycoside hydrolase</fullName>
    </submittedName>
</protein>
<evidence type="ECO:0000256" key="4">
    <source>
        <dbReference type="ARBA" id="ARBA00023157"/>
    </source>
</evidence>
<organism evidence="7 8">
    <name type="scientific">Aspergillus avenaceus</name>
    <dbReference type="NCBI Taxonomy" id="36643"/>
    <lineage>
        <taxon>Eukaryota</taxon>
        <taxon>Fungi</taxon>
        <taxon>Dikarya</taxon>
        <taxon>Ascomycota</taxon>
        <taxon>Pezizomycotina</taxon>
        <taxon>Eurotiomycetes</taxon>
        <taxon>Eurotiomycetidae</taxon>
        <taxon>Eurotiales</taxon>
        <taxon>Aspergillaceae</taxon>
        <taxon>Aspergillus</taxon>
        <taxon>Aspergillus subgen. Circumdati</taxon>
    </lineage>
</organism>
<dbReference type="AlphaFoldDB" id="A0A5N6TN17"/>
<feature type="chain" id="PRO_5024981406" evidence="5">
    <location>
        <begin position="28"/>
        <end position="250"/>
    </location>
</feature>
<dbReference type="GO" id="GO:0005576">
    <property type="term" value="C:extracellular region"/>
    <property type="evidence" value="ECO:0007669"/>
    <property type="project" value="UniProtKB-SubCell"/>
</dbReference>
<dbReference type="Proteomes" id="UP000325780">
    <property type="component" value="Unassembled WGS sequence"/>
</dbReference>
<evidence type="ECO:0000313" key="8">
    <source>
        <dbReference type="Proteomes" id="UP000325780"/>
    </source>
</evidence>
<feature type="signal peptide" evidence="5">
    <location>
        <begin position="1"/>
        <end position="27"/>
    </location>
</feature>
<name>A0A5N6TN17_ASPAV</name>
<evidence type="ECO:0000256" key="3">
    <source>
        <dbReference type="ARBA" id="ARBA00022525"/>
    </source>
</evidence>
<dbReference type="InterPro" id="IPR005103">
    <property type="entry name" value="AA9_LPMO"/>
</dbReference>
<reference evidence="7 8" key="1">
    <citation type="submission" date="2019-04" db="EMBL/GenBank/DDBJ databases">
        <title>Friends and foes A comparative genomics study of 23 Aspergillus species from section Flavi.</title>
        <authorList>
            <consortium name="DOE Joint Genome Institute"/>
            <person name="Kjaerbolling I."/>
            <person name="Vesth T."/>
            <person name="Frisvad J.C."/>
            <person name="Nybo J.L."/>
            <person name="Theobald S."/>
            <person name="Kildgaard S."/>
            <person name="Isbrandt T."/>
            <person name="Kuo A."/>
            <person name="Sato A."/>
            <person name="Lyhne E.K."/>
            <person name="Kogle M.E."/>
            <person name="Wiebenga A."/>
            <person name="Kun R.S."/>
            <person name="Lubbers R.J."/>
            <person name="Makela M.R."/>
            <person name="Barry K."/>
            <person name="Chovatia M."/>
            <person name="Clum A."/>
            <person name="Daum C."/>
            <person name="Haridas S."/>
            <person name="He G."/>
            <person name="LaButti K."/>
            <person name="Lipzen A."/>
            <person name="Mondo S."/>
            <person name="Riley R."/>
            <person name="Salamov A."/>
            <person name="Simmons B.A."/>
            <person name="Magnuson J.K."/>
            <person name="Henrissat B."/>
            <person name="Mortensen U.H."/>
            <person name="Larsen T.O."/>
            <person name="Devries R.P."/>
            <person name="Grigoriev I.V."/>
            <person name="Machida M."/>
            <person name="Baker S.E."/>
            <person name="Andersen M.R."/>
        </authorList>
    </citation>
    <scope>NUCLEOTIDE SEQUENCE [LARGE SCALE GENOMIC DNA]</scope>
    <source>
        <strain evidence="7 8">IBT 18842</strain>
    </source>
</reference>
<proteinExistence type="predicted"/>
<evidence type="ECO:0000256" key="1">
    <source>
        <dbReference type="ARBA" id="ARBA00001973"/>
    </source>
</evidence>
<keyword evidence="5" id="KW-0732">Signal</keyword>
<dbReference type="Gene3D" id="2.70.50.70">
    <property type="match status" value="1"/>
</dbReference>
<dbReference type="EMBL" id="ML742195">
    <property type="protein sequence ID" value="KAE8147690.1"/>
    <property type="molecule type" value="Genomic_DNA"/>
</dbReference>
<dbReference type="PANTHER" id="PTHR33353:SF34">
    <property type="entry name" value="ENDO-BETA-1,4-GLUCANASE D"/>
    <property type="match status" value="1"/>
</dbReference>
<dbReference type="PANTHER" id="PTHR33353">
    <property type="entry name" value="PUTATIVE (AFU_ORTHOLOGUE AFUA_1G12560)-RELATED"/>
    <property type="match status" value="1"/>
</dbReference>
<dbReference type="InterPro" id="IPR049892">
    <property type="entry name" value="AA9"/>
</dbReference>
<dbReference type="CDD" id="cd21175">
    <property type="entry name" value="LPMO_AA9"/>
    <property type="match status" value="1"/>
</dbReference>
<evidence type="ECO:0000313" key="7">
    <source>
        <dbReference type="EMBL" id="KAE8147690.1"/>
    </source>
</evidence>
<comment type="cofactor">
    <cofactor evidence="1">
        <name>Cu(2+)</name>
        <dbReference type="ChEBI" id="CHEBI:29036"/>
    </cofactor>
</comment>
<evidence type="ECO:0000256" key="5">
    <source>
        <dbReference type="SAM" id="SignalP"/>
    </source>
</evidence>
<keyword evidence="7" id="KW-0378">Hydrolase</keyword>
<feature type="domain" description="Auxiliary Activity family 9 catalytic" evidence="6">
    <location>
        <begin position="22"/>
        <end position="236"/>
    </location>
</feature>
<comment type="subcellular location">
    <subcellularLocation>
        <location evidence="2">Secreted</location>
    </subcellularLocation>
</comment>
<keyword evidence="4" id="KW-1015">Disulfide bond</keyword>
<evidence type="ECO:0000259" key="6">
    <source>
        <dbReference type="Pfam" id="PF03443"/>
    </source>
</evidence>
<dbReference type="Pfam" id="PF03443">
    <property type="entry name" value="AA9"/>
    <property type="match status" value="1"/>
</dbReference>
<keyword evidence="3" id="KW-0964">Secreted</keyword>
<accession>A0A5N6TN17</accession>